<evidence type="ECO:0000313" key="1">
    <source>
        <dbReference type="EMBL" id="KAJ8006387.1"/>
    </source>
</evidence>
<protein>
    <submittedName>
        <fullName evidence="1">Uncharacterized protein</fullName>
    </submittedName>
</protein>
<evidence type="ECO:0000313" key="2">
    <source>
        <dbReference type="Proteomes" id="UP001157502"/>
    </source>
</evidence>
<gene>
    <name evidence="1" type="ORF">DPEC_G00134690</name>
</gene>
<accession>A0ACC2GS22</accession>
<dbReference type="Proteomes" id="UP001157502">
    <property type="component" value="Chromosome 10"/>
</dbReference>
<keyword evidence="2" id="KW-1185">Reference proteome</keyword>
<reference evidence="1" key="1">
    <citation type="submission" date="2021-05" db="EMBL/GenBank/DDBJ databases">
        <authorList>
            <person name="Pan Q."/>
            <person name="Jouanno E."/>
            <person name="Zahm M."/>
            <person name="Klopp C."/>
            <person name="Cabau C."/>
            <person name="Louis A."/>
            <person name="Berthelot C."/>
            <person name="Parey E."/>
            <person name="Roest Crollius H."/>
            <person name="Montfort J."/>
            <person name="Robinson-Rechavi M."/>
            <person name="Bouchez O."/>
            <person name="Lampietro C."/>
            <person name="Lopez Roques C."/>
            <person name="Donnadieu C."/>
            <person name="Postlethwait J."/>
            <person name="Bobe J."/>
            <person name="Dillon D."/>
            <person name="Chandos A."/>
            <person name="von Hippel F."/>
            <person name="Guiguen Y."/>
        </authorList>
    </citation>
    <scope>NUCLEOTIDE SEQUENCE</scope>
    <source>
        <strain evidence="1">YG-Jan2019</strain>
    </source>
</reference>
<proteinExistence type="predicted"/>
<sequence length="232" mass="26271">MVEHQRRPRSFTTRQDRTKPDQTRGPIRTIQNARQARPRQSQTGPDPGRTDKPPKMHHAQKYGWHQSHKSANSAYRQQLKPRCGTHCRRRSSTQEIKPPARQGTAVQHALLGDVVSLRVTLSCEFLLMDTTVICSEGRWCGAVWPLRDTSTPGVKKSLRGEDKGGMGKEVSPEALKKTGTQGTEMLQPEIQPAVTKVESQHTCMPKCREKRAVDNNMLYQDHILSGFLFQPR</sequence>
<organism evidence="1 2">
    <name type="scientific">Dallia pectoralis</name>
    <name type="common">Alaska blackfish</name>
    <dbReference type="NCBI Taxonomy" id="75939"/>
    <lineage>
        <taxon>Eukaryota</taxon>
        <taxon>Metazoa</taxon>
        <taxon>Chordata</taxon>
        <taxon>Craniata</taxon>
        <taxon>Vertebrata</taxon>
        <taxon>Euteleostomi</taxon>
        <taxon>Actinopterygii</taxon>
        <taxon>Neopterygii</taxon>
        <taxon>Teleostei</taxon>
        <taxon>Protacanthopterygii</taxon>
        <taxon>Esociformes</taxon>
        <taxon>Umbridae</taxon>
        <taxon>Dallia</taxon>
    </lineage>
</organism>
<dbReference type="EMBL" id="CM055737">
    <property type="protein sequence ID" value="KAJ8006387.1"/>
    <property type="molecule type" value="Genomic_DNA"/>
</dbReference>
<comment type="caution">
    <text evidence="1">The sequence shown here is derived from an EMBL/GenBank/DDBJ whole genome shotgun (WGS) entry which is preliminary data.</text>
</comment>
<name>A0ACC2GS22_DALPE</name>